<name>S3V4B8_9LEPT</name>
<dbReference type="AlphaFoldDB" id="S3V4B8"/>
<dbReference type="STRING" id="1193011.LEP1GSC058_2243"/>
<evidence type="ECO:0000313" key="2">
    <source>
        <dbReference type="Proteomes" id="UP000014540"/>
    </source>
</evidence>
<organism evidence="1 2">
    <name type="scientific">Leptospira fainei serovar Hurstbridge str. BUT 6</name>
    <dbReference type="NCBI Taxonomy" id="1193011"/>
    <lineage>
        <taxon>Bacteria</taxon>
        <taxon>Pseudomonadati</taxon>
        <taxon>Spirochaetota</taxon>
        <taxon>Spirochaetia</taxon>
        <taxon>Leptospirales</taxon>
        <taxon>Leptospiraceae</taxon>
        <taxon>Leptospira</taxon>
    </lineage>
</organism>
<evidence type="ECO:0000313" key="1">
    <source>
        <dbReference type="EMBL" id="EPG75469.1"/>
    </source>
</evidence>
<protein>
    <submittedName>
        <fullName evidence="1">Uncharacterized protein</fullName>
    </submittedName>
</protein>
<reference evidence="1" key="1">
    <citation type="submission" date="2013-04" db="EMBL/GenBank/DDBJ databases">
        <authorList>
            <person name="Harkins D.M."/>
            <person name="Durkin A.S."/>
            <person name="Selengut J.D."/>
            <person name="Sanka R."/>
            <person name="DePew J."/>
            <person name="Purushe J."/>
            <person name="Ahmed A."/>
            <person name="van der Linden H."/>
            <person name="Goris M.G.A."/>
            <person name="Hartskeerl R.A."/>
            <person name="Vinetz J.M."/>
            <person name="Sutton G.G."/>
            <person name="Nelson W.C."/>
            <person name="Fouts D.E."/>
        </authorList>
    </citation>
    <scope>NUCLEOTIDE SEQUENCE [LARGE SCALE GENOMIC DNA]</scope>
    <source>
        <strain evidence="1">BUT 6</strain>
    </source>
</reference>
<sequence>MHVKKKTVLRIKEILKKTLKVVIAILKKPILKDKTVSSIPFQTSELRKN</sequence>
<dbReference type="EMBL" id="AKWZ02000003">
    <property type="protein sequence ID" value="EPG75469.1"/>
    <property type="molecule type" value="Genomic_DNA"/>
</dbReference>
<proteinExistence type="predicted"/>
<accession>S3V4B8</accession>
<comment type="caution">
    <text evidence="1">The sequence shown here is derived from an EMBL/GenBank/DDBJ whole genome shotgun (WGS) entry which is preliminary data.</text>
</comment>
<gene>
    <name evidence="1" type="ORF">LEP1GSC058_2243</name>
</gene>
<keyword evidence="2" id="KW-1185">Reference proteome</keyword>
<dbReference type="Proteomes" id="UP000014540">
    <property type="component" value="Unassembled WGS sequence"/>
</dbReference>